<evidence type="ECO:0000313" key="3">
    <source>
        <dbReference type="Proteomes" id="UP000663722"/>
    </source>
</evidence>
<keyword evidence="3" id="KW-1185">Reference proteome</keyword>
<evidence type="ECO:0000256" key="1">
    <source>
        <dbReference type="SAM" id="Phobius"/>
    </source>
</evidence>
<reference evidence="2" key="1">
    <citation type="journal article" date="2021" name="Microb. Physiol.">
        <title>Proteogenomic Insights into the Physiology of Marine, Sulfate-Reducing, Filamentous Desulfonema limicola and Desulfonema magnum.</title>
        <authorList>
            <person name="Schnaars V."/>
            <person name="Wohlbrand L."/>
            <person name="Scheve S."/>
            <person name="Hinrichs C."/>
            <person name="Reinhardt R."/>
            <person name="Rabus R."/>
        </authorList>
    </citation>
    <scope>NUCLEOTIDE SEQUENCE</scope>
    <source>
        <strain evidence="2">4be13</strain>
    </source>
</reference>
<accession>A0A975BWH5</accession>
<keyword evidence="1" id="KW-0472">Membrane</keyword>
<gene>
    <name evidence="2" type="ORF">dnm_091140</name>
</gene>
<sequence length="41" mass="4743">MGSASLHPPYIFCIGYVIYFEFPYCIYPKNKIGMTFTVSRS</sequence>
<dbReference type="KEGG" id="dmm:dnm_091140"/>
<dbReference type="AlphaFoldDB" id="A0A975BWH5"/>
<keyword evidence="1" id="KW-0812">Transmembrane</keyword>
<feature type="transmembrane region" description="Helical" evidence="1">
    <location>
        <begin position="6"/>
        <end position="27"/>
    </location>
</feature>
<dbReference type="EMBL" id="CP061800">
    <property type="protein sequence ID" value="QTA93019.1"/>
    <property type="molecule type" value="Genomic_DNA"/>
</dbReference>
<proteinExistence type="predicted"/>
<organism evidence="2 3">
    <name type="scientific">Desulfonema magnum</name>
    <dbReference type="NCBI Taxonomy" id="45655"/>
    <lineage>
        <taxon>Bacteria</taxon>
        <taxon>Pseudomonadati</taxon>
        <taxon>Thermodesulfobacteriota</taxon>
        <taxon>Desulfobacteria</taxon>
        <taxon>Desulfobacterales</taxon>
        <taxon>Desulfococcaceae</taxon>
        <taxon>Desulfonema</taxon>
    </lineage>
</organism>
<name>A0A975BWH5_9BACT</name>
<dbReference type="Proteomes" id="UP000663722">
    <property type="component" value="Chromosome"/>
</dbReference>
<evidence type="ECO:0000313" key="2">
    <source>
        <dbReference type="EMBL" id="QTA93019.1"/>
    </source>
</evidence>
<keyword evidence="1" id="KW-1133">Transmembrane helix</keyword>
<protein>
    <submittedName>
        <fullName evidence="2">Uncharacterized protein</fullName>
    </submittedName>
</protein>